<keyword evidence="3" id="KW-1185">Reference proteome</keyword>
<protein>
    <submittedName>
        <fullName evidence="2">Uncharacterized protein</fullName>
    </submittedName>
</protein>
<evidence type="ECO:0000313" key="3">
    <source>
        <dbReference type="Proteomes" id="UP000828390"/>
    </source>
</evidence>
<reference evidence="2" key="1">
    <citation type="journal article" date="2019" name="bioRxiv">
        <title>The Genome of the Zebra Mussel, Dreissena polymorpha: A Resource for Invasive Species Research.</title>
        <authorList>
            <person name="McCartney M.A."/>
            <person name="Auch B."/>
            <person name="Kono T."/>
            <person name="Mallez S."/>
            <person name="Zhang Y."/>
            <person name="Obille A."/>
            <person name="Becker A."/>
            <person name="Abrahante J.E."/>
            <person name="Garbe J."/>
            <person name="Badalamenti J.P."/>
            <person name="Herman A."/>
            <person name="Mangelson H."/>
            <person name="Liachko I."/>
            <person name="Sullivan S."/>
            <person name="Sone E.D."/>
            <person name="Koren S."/>
            <person name="Silverstein K.A.T."/>
            <person name="Beckman K.B."/>
            <person name="Gohl D.M."/>
        </authorList>
    </citation>
    <scope>NUCLEOTIDE SEQUENCE</scope>
    <source>
        <strain evidence="2">Duluth1</strain>
        <tissue evidence="2">Whole animal</tissue>
    </source>
</reference>
<feature type="compositionally biased region" description="Low complexity" evidence="1">
    <location>
        <begin position="88"/>
        <end position="109"/>
    </location>
</feature>
<evidence type="ECO:0000256" key="1">
    <source>
        <dbReference type="SAM" id="MobiDB-lite"/>
    </source>
</evidence>
<feature type="region of interest" description="Disordered" evidence="1">
    <location>
        <begin position="1"/>
        <end position="26"/>
    </location>
</feature>
<dbReference type="EMBL" id="JAIWYP010000006">
    <property type="protein sequence ID" value="KAH3807908.1"/>
    <property type="molecule type" value="Genomic_DNA"/>
</dbReference>
<feature type="region of interest" description="Disordered" evidence="1">
    <location>
        <begin position="56"/>
        <end position="116"/>
    </location>
</feature>
<accession>A0A9D4FZN2</accession>
<feature type="compositionally biased region" description="Pro residues" evidence="1">
    <location>
        <begin position="9"/>
        <end position="24"/>
    </location>
</feature>
<name>A0A9D4FZN2_DREPO</name>
<organism evidence="2 3">
    <name type="scientific">Dreissena polymorpha</name>
    <name type="common">Zebra mussel</name>
    <name type="synonym">Mytilus polymorpha</name>
    <dbReference type="NCBI Taxonomy" id="45954"/>
    <lineage>
        <taxon>Eukaryota</taxon>
        <taxon>Metazoa</taxon>
        <taxon>Spiralia</taxon>
        <taxon>Lophotrochozoa</taxon>
        <taxon>Mollusca</taxon>
        <taxon>Bivalvia</taxon>
        <taxon>Autobranchia</taxon>
        <taxon>Heteroconchia</taxon>
        <taxon>Euheterodonta</taxon>
        <taxon>Imparidentia</taxon>
        <taxon>Neoheterodontei</taxon>
        <taxon>Myida</taxon>
        <taxon>Dreissenoidea</taxon>
        <taxon>Dreissenidae</taxon>
        <taxon>Dreissena</taxon>
    </lineage>
</organism>
<reference evidence="2" key="2">
    <citation type="submission" date="2020-11" db="EMBL/GenBank/DDBJ databases">
        <authorList>
            <person name="McCartney M.A."/>
            <person name="Auch B."/>
            <person name="Kono T."/>
            <person name="Mallez S."/>
            <person name="Becker A."/>
            <person name="Gohl D.M."/>
            <person name="Silverstein K.A.T."/>
            <person name="Koren S."/>
            <person name="Bechman K.B."/>
            <person name="Herman A."/>
            <person name="Abrahante J.E."/>
            <person name="Garbe J."/>
        </authorList>
    </citation>
    <scope>NUCLEOTIDE SEQUENCE</scope>
    <source>
        <strain evidence="2">Duluth1</strain>
        <tissue evidence="2">Whole animal</tissue>
    </source>
</reference>
<dbReference type="AlphaFoldDB" id="A0A9D4FZN2"/>
<dbReference type="Proteomes" id="UP000828390">
    <property type="component" value="Unassembled WGS sequence"/>
</dbReference>
<comment type="caution">
    <text evidence="2">The sequence shown here is derived from an EMBL/GenBank/DDBJ whole genome shotgun (WGS) entry which is preliminary data.</text>
</comment>
<gene>
    <name evidence="2" type="ORF">DPMN_136256</name>
</gene>
<proteinExistence type="predicted"/>
<evidence type="ECO:0000313" key="2">
    <source>
        <dbReference type="EMBL" id="KAH3807908.1"/>
    </source>
</evidence>
<sequence length="116" mass="13252">MHHVNKKTVPPPPLEDMKNSPPPGGYASRRTVIFFELIRAITRAHVLTKCYKDWNRNVTSTVNHSPPPDGNDFKVKTAPPPGYQKLAQTNQQTNQPTNQQTNQQTGQKQYVPHYYK</sequence>